<dbReference type="Pfam" id="PF13560">
    <property type="entry name" value="HTH_31"/>
    <property type="match status" value="1"/>
</dbReference>
<sequence>MLLGARLRRLRERKGVSREDAGYAIRGSHSKISRMELGRTAIKERDVADLLVLYGVTDDAERGALLRLAREANARGWWHRYSDVIPSWAHPYLDLEEAAGSIRTYDPCQIPDLLQTEEYARASLTIRDQIRGGTARSETERRVALRLMRQRLFARSPRRTLTAIVDEAALLRFVGGKTLMRAQVEHLMRVDESAPVELKIVPAGRTSIVSAGRPFTVLRFHQRTLPDVVYIELLTSALYLDKPADMEVFARTWRRLEGEALPPAASRTLLADLLRRL</sequence>
<keyword evidence="3" id="KW-1185">Reference proteome</keyword>
<dbReference type="InterPro" id="IPR043917">
    <property type="entry name" value="DUF5753"/>
</dbReference>
<evidence type="ECO:0000313" key="2">
    <source>
        <dbReference type="EMBL" id="QXJ23117.1"/>
    </source>
</evidence>
<accession>A0ABX8QWL0</accession>
<dbReference type="InterPro" id="IPR001387">
    <property type="entry name" value="Cro/C1-type_HTH"/>
</dbReference>
<dbReference type="Pfam" id="PF19054">
    <property type="entry name" value="DUF5753"/>
    <property type="match status" value="1"/>
</dbReference>
<gene>
    <name evidence="2" type="ORF">AGRA3207_004235</name>
</gene>
<dbReference type="Proteomes" id="UP001049518">
    <property type="component" value="Chromosome"/>
</dbReference>
<reference evidence="2" key="1">
    <citation type="submission" date="2020-07" db="EMBL/GenBank/DDBJ databases">
        <authorList>
            <person name="Tarantini F.S."/>
            <person name="Hong K.W."/>
            <person name="Chan K.G."/>
        </authorList>
    </citation>
    <scope>NUCLEOTIDE SEQUENCE</scope>
    <source>
        <strain evidence="2">32-07</strain>
    </source>
</reference>
<dbReference type="RefSeq" id="WP_231328799.1">
    <property type="nucleotide sequence ID" value="NZ_CP059572.1"/>
</dbReference>
<feature type="domain" description="HTH cro/C1-type" evidence="1">
    <location>
        <begin position="7"/>
        <end position="60"/>
    </location>
</feature>
<proteinExistence type="predicted"/>
<evidence type="ECO:0000313" key="3">
    <source>
        <dbReference type="Proteomes" id="UP001049518"/>
    </source>
</evidence>
<dbReference type="PROSITE" id="PS50943">
    <property type="entry name" value="HTH_CROC1"/>
    <property type="match status" value="1"/>
</dbReference>
<dbReference type="InterPro" id="IPR010982">
    <property type="entry name" value="Lambda_DNA-bd_dom_sf"/>
</dbReference>
<dbReference type="SUPFAM" id="SSF47413">
    <property type="entry name" value="lambda repressor-like DNA-binding domains"/>
    <property type="match status" value="1"/>
</dbReference>
<organism evidence="2 3">
    <name type="scientific">Actinomadura graeca</name>
    <dbReference type="NCBI Taxonomy" id="2750812"/>
    <lineage>
        <taxon>Bacteria</taxon>
        <taxon>Bacillati</taxon>
        <taxon>Actinomycetota</taxon>
        <taxon>Actinomycetes</taxon>
        <taxon>Streptosporangiales</taxon>
        <taxon>Thermomonosporaceae</taxon>
        <taxon>Actinomadura</taxon>
    </lineage>
</organism>
<dbReference type="EMBL" id="CP059572">
    <property type="protein sequence ID" value="QXJ23117.1"/>
    <property type="molecule type" value="Genomic_DNA"/>
</dbReference>
<protein>
    <submittedName>
        <fullName evidence="2">Helix-turn-helix domain-containing protein</fullName>
    </submittedName>
</protein>
<evidence type="ECO:0000259" key="1">
    <source>
        <dbReference type="PROSITE" id="PS50943"/>
    </source>
</evidence>
<name>A0ABX8QWL0_9ACTN</name>
<dbReference type="Gene3D" id="1.10.260.40">
    <property type="entry name" value="lambda repressor-like DNA-binding domains"/>
    <property type="match status" value="1"/>
</dbReference>
<dbReference type="SMART" id="SM00530">
    <property type="entry name" value="HTH_XRE"/>
    <property type="match status" value="1"/>
</dbReference>